<accession>B4D6Q2</accession>
<dbReference type="InterPro" id="IPR007471">
    <property type="entry name" value="N-end_Aminoacyl_Trfase_N"/>
</dbReference>
<comment type="function">
    <text evidence="4">Functions in the N-end rule pathway of protein degradation where it conjugates Leu from its aminoacyl-tRNA to the N-termini of proteins containing an N-terminal aspartate or glutamate.</text>
</comment>
<dbReference type="EC" id="2.3.2.29" evidence="4"/>
<dbReference type="GO" id="GO:0071596">
    <property type="term" value="P:ubiquitin-dependent protein catabolic process via the N-end rule pathway"/>
    <property type="evidence" value="ECO:0007669"/>
    <property type="project" value="InterPro"/>
</dbReference>
<name>B4D6Q2_9BACT</name>
<evidence type="ECO:0000256" key="4">
    <source>
        <dbReference type="HAMAP-Rule" id="MF_00689"/>
    </source>
</evidence>
<dbReference type="eggNOG" id="COG2935">
    <property type="taxonomic scope" value="Bacteria"/>
</dbReference>
<dbReference type="InParanoid" id="B4D6Q2"/>
<organism evidence="7 8">
    <name type="scientific">Chthoniobacter flavus Ellin428</name>
    <dbReference type="NCBI Taxonomy" id="497964"/>
    <lineage>
        <taxon>Bacteria</taxon>
        <taxon>Pseudomonadati</taxon>
        <taxon>Verrucomicrobiota</taxon>
        <taxon>Spartobacteria</taxon>
        <taxon>Chthoniobacterales</taxon>
        <taxon>Chthoniobacteraceae</taxon>
        <taxon>Chthoniobacter</taxon>
    </lineage>
</organism>
<dbReference type="AlphaFoldDB" id="B4D6Q2"/>
<dbReference type="InterPro" id="IPR017138">
    <property type="entry name" value="Asp_Glu_LeuTrfase"/>
</dbReference>
<dbReference type="PANTHER" id="PTHR21367:SF1">
    <property type="entry name" value="ARGINYL-TRNA--PROTEIN TRANSFERASE 1"/>
    <property type="match status" value="1"/>
</dbReference>
<dbReference type="InterPro" id="IPR016181">
    <property type="entry name" value="Acyl_CoA_acyltransferase"/>
</dbReference>
<feature type="domain" description="N-end aminoacyl transferase N-terminal" evidence="5">
    <location>
        <begin position="13"/>
        <end position="81"/>
    </location>
</feature>
<dbReference type="GO" id="GO:0005737">
    <property type="term" value="C:cytoplasm"/>
    <property type="evidence" value="ECO:0007669"/>
    <property type="project" value="UniProtKB-SubCell"/>
</dbReference>
<comment type="subcellular location">
    <subcellularLocation>
        <location evidence="4">Cytoplasm</location>
    </subcellularLocation>
</comment>
<comment type="catalytic activity">
    <reaction evidence="4">
        <text>N-terminal L-aspartyl-[protein] + L-leucyl-tRNA(Leu) = N-terminal L-leucyl-L-aspartyl-[protein] + tRNA(Leu) + H(+)</text>
        <dbReference type="Rhea" id="RHEA:50420"/>
        <dbReference type="Rhea" id="RHEA-COMP:9613"/>
        <dbReference type="Rhea" id="RHEA-COMP:9622"/>
        <dbReference type="Rhea" id="RHEA-COMP:12669"/>
        <dbReference type="Rhea" id="RHEA-COMP:12674"/>
        <dbReference type="ChEBI" id="CHEBI:15378"/>
        <dbReference type="ChEBI" id="CHEBI:64720"/>
        <dbReference type="ChEBI" id="CHEBI:78442"/>
        <dbReference type="ChEBI" id="CHEBI:78494"/>
        <dbReference type="ChEBI" id="CHEBI:133042"/>
        <dbReference type="EC" id="2.3.2.29"/>
    </reaction>
</comment>
<sequence>MARELWHAALDEPCPYLADLGATTDYRILTEVTTEEHEEMILRGWRRFGMQYFRPRCAACLECVSLRVPVASFRPTKSQRRAWRKCGHLHVRMGPPQANDERVELFHAWHAMREESRGWKPTSMTLREYALTFCTPNPCAREMAYYDGERLVAIGHIDVTPKAVSSIYFFYHPDVSAYSLGVASILFEIQWARRMGRPYLYLGYRISSCPSTAYKSQYGPHELLHGRPGPEDAPVWK</sequence>
<evidence type="ECO:0000256" key="1">
    <source>
        <dbReference type="ARBA" id="ARBA00022490"/>
    </source>
</evidence>
<proteinExistence type="inferred from homology"/>
<dbReference type="InterPro" id="IPR007472">
    <property type="entry name" value="N-end_Aminoacyl_Trfase_C"/>
</dbReference>
<evidence type="ECO:0000313" key="8">
    <source>
        <dbReference type="Proteomes" id="UP000005824"/>
    </source>
</evidence>
<keyword evidence="3 4" id="KW-0012">Acyltransferase</keyword>
<evidence type="ECO:0000259" key="5">
    <source>
        <dbReference type="Pfam" id="PF04376"/>
    </source>
</evidence>
<keyword evidence="1 4" id="KW-0963">Cytoplasm</keyword>
<dbReference type="STRING" id="497964.CfE428DRAFT_4592"/>
<dbReference type="PANTHER" id="PTHR21367">
    <property type="entry name" value="ARGININE-TRNA-PROTEIN TRANSFERASE 1"/>
    <property type="match status" value="1"/>
</dbReference>
<comment type="similarity">
    <text evidence="4">Belongs to the R-transferase family. Bpt subfamily.</text>
</comment>
<keyword evidence="2 4" id="KW-0808">Transferase</keyword>
<protein>
    <recommendedName>
        <fullName evidence="4">Aspartate/glutamate leucyltransferase</fullName>
        <ecNumber evidence="4">2.3.2.29</ecNumber>
    </recommendedName>
</protein>
<dbReference type="GO" id="GO:0004057">
    <property type="term" value="F:arginyl-tRNA--protein transferase activity"/>
    <property type="evidence" value="ECO:0007669"/>
    <property type="project" value="InterPro"/>
</dbReference>
<dbReference type="HAMAP" id="MF_00689">
    <property type="entry name" value="Bpt"/>
    <property type="match status" value="1"/>
</dbReference>
<evidence type="ECO:0000256" key="2">
    <source>
        <dbReference type="ARBA" id="ARBA00022679"/>
    </source>
</evidence>
<dbReference type="EMBL" id="ABVL01000016">
    <property type="protein sequence ID" value="EDY17853.1"/>
    <property type="molecule type" value="Genomic_DNA"/>
</dbReference>
<comment type="catalytic activity">
    <reaction evidence="4">
        <text>N-terminal L-glutamyl-[protein] + L-leucyl-tRNA(Leu) = N-terminal L-leucyl-L-glutamyl-[protein] + tRNA(Leu) + H(+)</text>
        <dbReference type="Rhea" id="RHEA:50412"/>
        <dbReference type="Rhea" id="RHEA-COMP:9613"/>
        <dbReference type="Rhea" id="RHEA-COMP:9622"/>
        <dbReference type="Rhea" id="RHEA-COMP:12664"/>
        <dbReference type="Rhea" id="RHEA-COMP:12668"/>
        <dbReference type="ChEBI" id="CHEBI:15378"/>
        <dbReference type="ChEBI" id="CHEBI:64721"/>
        <dbReference type="ChEBI" id="CHEBI:78442"/>
        <dbReference type="ChEBI" id="CHEBI:78494"/>
        <dbReference type="ChEBI" id="CHEBI:133041"/>
        <dbReference type="EC" id="2.3.2.29"/>
    </reaction>
</comment>
<feature type="domain" description="N-end rule aminoacyl transferase C-terminal" evidence="6">
    <location>
        <begin position="101"/>
        <end position="224"/>
    </location>
</feature>
<dbReference type="GO" id="GO:0008914">
    <property type="term" value="F:leucyl-tRNA--protein transferase activity"/>
    <property type="evidence" value="ECO:0007669"/>
    <property type="project" value="UniProtKB-UniRule"/>
</dbReference>
<gene>
    <name evidence="4" type="primary">bpt</name>
    <name evidence="7" type="ORF">CfE428DRAFT_4592</name>
</gene>
<keyword evidence="8" id="KW-1185">Reference proteome</keyword>
<dbReference type="RefSeq" id="WP_006981913.1">
    <property type="nucleotide sequence ID" value="NZ_ABVL01000016.1"/>
</dbReference>
<dbReference type="Pfam" id="PF04376">
    <property type="entry name" value="ATE_N"/>
    <property type="match status" value="1"/>
</dbReference>
<reference evidence="7 8" key="1">
    <citation type="journal article" date="2011" name="J. Bacteriol.">
        <title>Genome sequence of Chthoniobacter flavus Ellin428, an aerobic heterotrophic soil bacterium.</title>
        <authorList>
            <person name="Kant R."/>
            <person name="van Passel M.W."/>
            <person name="Palva A."/>
            <person name="Lucas S."/>
            <person name="Lapidus A."/>
            <person name="Glavina Del Rio T."/>
            <person name="Dalin E."/>
            <person name="Tice H."/>
            <person name="Bruce D."/>
            <person name="Goodwin L."/>
            <person name="Pitluck S."/>
            <person name="Larimer F.W."/>
            <person name="Land M.L."/>
            <person name="Hauser L."/>
            <person name="Sangwan P."/>
            <person name="de Vos W.M."/>
            <person name="Janssen P.H."/>
            <person name="Smidt H."/>
        </authorList>
    </citation>
    <scope>NUCLEOTIDE SEQUENCE [LARGE SCALE GENOMIC DNA]</scope>
    <source>
        <strain evidence="7 8">Ellin428</strain>
    </source>
</reference>
<dbReference type="NCBIfam" id="NF002346">
    <property type="entry name" value="PRK01305.2-3"/>
    <property type="match status" value="1"/>
</dbReference>
<dbReference type="Pfam" id="PF04377">
    <property type="entry name" value="ATE_C"/>
    <property type="match status" value="1"/>
</dbReference>
<comment type="caution">
    <text evidence="7">The sequence shown here is derived from an EMBL/GenBank/DDBJ whole genome shotgun (WGS) entry which is preliminary data.</text>
</comment>
<evidence type="ECO:0000259" key="6">
    <source>
        <dbReference type="Pfam" id="PF04377"/>
    </source>
</evidence>
<evidence type="ECO:0000256" key="3">
    <source>
        <dbReference type="ARBA" id="ARBA00023315"/>
    </source>
</evidence>
<dbReference type="Proteomes" id="UP000005824">
    <property type="component" value="Unassembled WGS sequence"/>
</dbReference>
<dbReference type="InterPro" id="IPR030700">
    <property type="entry name" value="N-end_Aminoacyl_Trfase"/>
</dbReference>
<dbReference type="SUPFAM" id="SSF55729">
    <property type="entry name" value="Acyl-CoA N-acyltransferases (Nat)"/>
    <property type="match status" value="1"/>
</dbReference>
<evidence type="ECO:0000313" key="7">
    <source>
        <dbReference type="EMBL" id="EDY17853.1"/>
    </source>
</evidence>